<evidence type="ECO:0000313" key="4">
    <source>
        <dbReference type="EMBL" id="AAP44202.1"/>
    </source>
</evidence>
<dbReference type="SUPFAM" id="SSF50956">
    <property type="entry name" value="Thermostable phytase (3-phytase)"/>
    <property type="match status" value="1"/>
</dbReference>
<reference evidence="4 5" key="1">
    <citation type="journal article" date="2004" name="Gene">
        <title>Complete nucleotide sequence and organization of the naphthalene catabolic plasmid pND6-1 from Pseudomonas sp. strain ND6.</title>
        <authorList>
            <person name="Li W."/>
            <person name="Shi J."/>
            <person name="Wang X."/>
            <person name="Han Y."/>
            <person name="Tong W."/>
            <person name="Ma L."/>
            <person name="Liu B."/>
            <person name="Cai B."/>
        </authorList>
    </citation>
    <scope>NUCLEOTIDE SEQUENCE [LARGE SCALE GENOMIC DNA]</scope>
    <source>
        <strain evidence="4 5">ND6</strain>
        <plasmid evidence="5">pnd6-1</plasmid>
    </source>
</reference>
<gene>
    <name evidence="4" type="ORF">ND071</name>
</gene>
<sequence>MPVASSRVEPHDSSWRQPRLTRFRMYLLAKNWLGRTRKASIWMWTLLCLVLLTVFQVRTHHLDDRLYFWITTYWHTDDWQERSVWLPGYRVELDVKPVPGVDNNLSGLTFDPDLKLLWAVTNGPNELLALSRDGDVERRYSLDGFHDVEAVSYAGNGQLVIAEERRQSLVIVDVLIDEDGKLSSDRSLSRNQYPILTLALGKEDNKGLEGLAYDLEGDRLFVTKERDPRQLLEVSGLRTSLAGGFSLHVRDLSSLVKDKVFATDLSSVVFDQQSGHLILLSDESKLLIEMTDEGKVVSFRSLERGFAGLLKGIPQAEGATIDDKGYL</sequence>
<name>Q6XUT3_PSEPU</name>
<keyword evidence="3" id="KW-0472">Membrane</keyword>
<dbReference type="Pfam" id="PF06977">
    <property type="entry name" value="SdiA-regulated"/>
    <property type="match status" value="1"/>
</dbReference>
<dbReference type="GO" id="GO:0005886">
    <property type="term" value="C:plasma membrane"/>
    <property type="evidence" value="ECO:0007669"/>
    <property type="project" value="UniProtKB-SubCell"/>
</dbReference>
<keyword evidence="4" id="KW-0614">Plasmid</keyword>
<dbReference type="AlphaFoldDB" id="Q6XUT3"/>
<evidence type="ECO:0000256" key="3">
    <source>
        <dbReference type="ARBA" id="ARBA00023136"/>
    </source>
</evidence>
<protein>
    <recommendedName>
        <fullName evidence="6">DNA-binding protein</fullName>
    </recommendedName>
</protein>
<dbReference type="Proteomes" id="UP000005268">
    <property type="component" value="Plasmid pND6-1"/>
</dbReference>
<geneLocation type="plasmid" evidence="5">
    <name>pnd6-1</name>
</geneLocation>
<dbReference type="CDD" id="cd09971">
    <property type="entry name" value="SdiA-regulated"/>
    <property type="match status" value="1"/>
</dbReference>
<comment type="subcellular location">
    <subcellularLocation>
        <location evidence="1">Cell membrane</location>
    </subcellularLocation>
</comment>
<accession>Q6XUT3</accession>
<evidence type="ECO:0000256" key="2">
    <source>
        <dbReference type="ARBA" id="ARBA00022475"/>
    </source>
</evidence>
<evidence type="ECO:0008006" key="6">
    <source>
        <dbReference type="Google" id="ProtNLM"/>
    </source>
</evidence>
<dbReference type="InterPro" id="IPR009722">
    <property type="entry name" value="YjiK/CarP"/>
</dbReference>
<evidence type="ECO:0000313" key="5">
    <source>
        <dbReference type="Proteomes" id="UP000005268"/>
    </source>
</evidence>
<dbReference type="KEGG" id="ppi:ND071"/>
<proteinExistence type="predicted"/>
<dbReference type="EMBL" id="AY208917">
    <property type="protein sequence ID" value="AAP44202.1"/>
    <property type="molecule type" value="Genomic_DNA"/>
</dbReference>
<organism evidence="4 5">
    <name type="scientific">Pseudomonas putida ND6</name>
    <dbReference type="NCBI Taxonomy" id="231023"/>
    <lineage>
        <taxon>Bacteria</taxon>
        <taxon>Pseudomonadati</taxon>
        <taxon>Pseudomonadota</taxon>
        <taxon>Gammaproteobacteria</taxon>
        <taxon>Pseudomonadales</taxon>
        <taxon>Pseudomonadaceae</taxon>
        <taxon>Pseudomonas</taxon>
    </lineage>
</organism>
<keyword evidence="2" id="KW-1003">Cell membrane</keyword>
<evidence type="ECO:0000256" key="1">
    <source>
        <dbReference type="ARBA" id="ARBA00004236"/>
    </source>
</evidence>